<accession>A0AAN7B327</accession>
<evidence type="ECO:0000313" key="2">
    <source>
        <dbReference type="EMBL" id="KAK4208464.1"/>
    </source>
</evidence>
<dbReference type="Proteomes" id="UP001301769">
    <property type="component" value="Unassembled WGS sequence"/>
</dbReference>
<comment type="caution">
    <text evidence="2">The sequence shown here is derived from an EMBL/GenBank/DDBJ whole genome shotgun (WGS) entry which is preliminary data.</text>
</comment>
<evidence type="ECO:0000256" key="1">
    <source>
        <dbReference type="SAM" id="MobiDB-lite"/>
    </source>
</evidence>
<reference evidence="2" key="1">
    <citation type="journal article" date="2023" name="Mol. Phylogenet. Evol.">
        <title>Genome-scale phylogeny and comparative genomics of the fungal order Sordariales.</title>
        <authorList>
            <person name="Hensen N."/>
            <person name="Bonometti L."/>
            <person name="Westerberg I."/>
            <person name="Brannstrom I.O."/>
            <person name="Guillou S."/>
            <person name="Cros-Aarteil S."/>
            <person name="Calhoun S."/>
            <person name="Haridas S."/>
            <person name="Kuo A."/>
            <person name="Mondo S."/>
            <person name="Pangilinan J."/>
            <person name="Riley R."/>
            <person name="LaButti K."/>
            <person name="Andreopoulos B."/>
            <person name="Lipzen A."/>
            <person name="Chen C."/>
            <person name="Yan M."/>
            <person name="Daum C."/>
            <person name="Ng V."/>
            <person name="Clum A."/>
            <person name="Steindorff A."/>
            <person name="Ohm R.A."/>
            <person name="Martin F."/>
            <person name="Silar P."/>
            <person name="Natvig D.O."/>
            <person name="Lalanne C."/>
            <person name="Gautier V."/>
            <person name="Ament-Velasquez S.L."/>
            <person name="Kruys A."/>
            <person name="Hutchinson M.I."/>
            <person name="Powell A.J."/>
            <person name="Barry K."/>
            <person name="Miller A.N."/>
            <person name="Grigoriev I.V."/>
            <person name="Debuchy R."/>
            <person name="Gladieux P."/>
            <person name="Hiltunen Thoren M."/>
            <person name="Johannesson H."/>
        </authorList>
    </citation>
    <scope>NUCLEOTIDE SEQUENCE</scope>
    <source>
        <strain evidence="2">PSN293</strain>
    </source>
</reference>
<protein>
    <submittedName>
        <fullName evidence="2">Uncharacterized protein</fullName>
    </submittedName>
</protein>
<reference evidence="2" key="2">
    <citation type="submission" date="2023-05" db="EMBL/GenBank/DDBJ databases">
        <authorList>
            <consortium name="Lawrence Berkeley National Laboratory"/>
            <person name="Steindorff A."/>
            <person name="Hensen N."/>
            <person name="Bonometti L."/>
            <person name="Westerberg I."/>
            <person name="Brannstrom I.O."/>
            <person name="Guillou S."/>
            <person name="Cros-Aarteil S."/>
            <person name="Calhoun S."/>
            <person name="Haridas S."/>
            <person name="Kuo A."/>
            <person name="Mondo S."/>
            <person name="Pangilinan J."/>
            <person name="Riley R."/>
            <person name="Labutti K."/>
            <person name="Andreopoulos B."/>
            <person name="Lipzen A."/>
            <person name="Chen C."/>
            <person name="Yanf M."/>
            <person name="Daum C."/>
            <person name="Ng V."/>
            <person name="Clum A."/>
            <person name="Ohm R."/>
            <person name="Martin F."/>
            <person name="Silar P."/>
            <person name="Natvig D."/>
            <person name="Lalanne C."/>
            <person name="Gautier V."/>
            <person name="Ament-Velasquez S.L."/>
            <person name="Kruys A."/>
            <person name="Hutchinson M.I."/>
            <person name="Powell A.J."/>
            <person name="Barry K."/>
            <person name="Miller A.N."/>
            <person name="Grigoriev I.V."/>
            <person name="Debuchy R."/>
            <person name="Gladieux P."/>
            <person name="Thoren M.H."/>
            <person name="Johannesson H."/>
        </authorList>
    </citation>
    <scope>NUCLEOTIDE SEQUENCE</scope>
    <source>
        <strain evidence="2">PSN293</strain>
    </source>
</reference>
<proteinExistence type="predicted"/>
<sequence length="806" mass="87477">MTLIFDSSLGKLIQSQFGVNELASSILIAKNIGSIISRQADSNTLGLIAKQYGLFVKGIPRHLENVTFRRRGTLLGHKQRRIPVKNTLEGVVLDSVEGIATFIVLIMRLVGSPEDILDCLQNLLVGKFWLVGAPRTHGLGNEDGTNLPYATRQILQTFVMGVIDADGDSEQLNQSRLLMHELVNIVGGADFLESMSTHTHKEMERFLAFILGNPEEPPESNSAWKPRVFDTFSAGAAMIALAAIANGANIELNCWVDGNASIPVVLPGAGGSARPPRKAGSLLEFNLWLTTPPDHVRVKLRAVSGDEPNAGIGGMPPVWGGMSEISRIVARQTNCGETPEVILALWEKGIAAGRSVQWRASTRNAFHAANPPYVEQRFAGGLCCWIDPDSLRRGIKLPAELRRAVGKYFNIPRGDLRANLAERAGTVFHEAMSWPHADYDSGALDESSLSCALRLIIIAIFVGAVGKLASNDEERLRFYAWSASCDQLHGFAESSVMTGLPTHNIVLTAARLWGGLAPSFAPEIGRDQAVVGIVCPQTMILMNILSHPESVAQHGLSRGLFTLHQGSVPTIPRHSSTGLVLAATQRFRRPVFGLGARAHLPDEQDASESQRLMFTVEPLVGDDCRLAAILCAWQHGDVVLELNPYSTLYNLVNFRGLAQSSETYLPRFASMAIEFREAAAVEQKLVMTHVSVPELLAYKSGFTVHNGVALLRVGSRIDLQIAAAGIHAGSCTVMVISDEDCNEIKQGHHQNVPSGGTPQHNWASDRLSPIHTGTVLIYCQDEFPPRPKPVEGRGKSQVSIIPNCRG</sequence>
<organism evidence="2 3">
    <name type="scientific">Rhypophila decipiens</name>
    <dbReference type="NCBI Taxonomy" id="261697"/>
    <lineage>
        <taxon>Eukaryota</taxon>
        <taxon>Fungi</taxon>
        <taxon>Dikarya</taxon>
        <taxon>Ascomycota</taxon>
        <taxon>Pezizomycotina</taxon>
        <taxon>Sordariomycetes</taxon>
        <taxon>Sordariomycetidae</taxon>
        <taxon>Sordariales</taxon>
        <taxon>Naviculisporaceae</taxon>
        <taxon>Rhypophila</taxon>
    </lineage>
</organism>
<feature type="region of interest" description="Disordered" evidence="1">
    <location>
        <begin position="787"/>
        <end position="806"/>
    </location>
</feature>
<keyword evidence="3" id="KW-1185">Reference proteome</keyword>
<dbReference type="EMBL" id="MU858242">
    <property type="protein sequence ID" value="KAK4208464.1"/>
    <property type="molecule type" value="Genomic_DNA"/>
</dbReference>
<evidence type="ECO:0000313" key="3">
    <source>
        <dbReference type="Proteomes" id="UP001301769"/>
    </source>
</evidence>
<dbReference type="AlphaFoldDB" id="A0AAN7B327"/>
<gene>
    <name evidence="2" type="ORF">QBC37DRAFT_486800</name>
</gene>
<name>A0AAN7B327_9PEZI</name>